<name>A0ABW2H513_9ACTN</name>
<gene>
    <name evidence="1" type="ORF">ACFQO7_30615</name>
</gene>
<comment type="caution">
    <text evidence="1">The sequence shown here is derived from an EMBL/GenBank/DDBJ whole genome shotgun (WGS) entry which is preliminary data.</text>
</comment>
<evidence type="ECO:0000313" key="1">
    <source>
        <dbReference type="EMBL" id="MFC7246852.1"/>
    </source>
</evidence>
<proteinExistence type="predicted"/>
<dbReference type="EMBL" id="JBHTAC010000045">
    <property type="protein sequence ID" value="MFC7246852.1"/>
    <property type="molecule type" value="Genomic_DNA"/>
</dbReference>
<accession>A0ABW2H513</accession>
<keyword evidence="2" id="KW-1185">Reference proteome</keyword>
<sequence length="173" mass="19337">MSIDTHSPVRRGRPTRLVATLLAATLLALGLSVAANVATATPAQALCVTPAMEGDWHNIDPATRSIVRTQVQFVCNDVITCDADTGICTGGTSYYRIRPWGACTPACDWGWRNTVRESDGWVRTQYVYSYKTVDVWARTEAWYGLTYLRVWTNNDFTAADGRADYTTNDWFLR</sequence>
<reference evidence="2" key="1">
    <citation type="journal article" date="2019" name="Int. J. Syst. Evol. Microbiol.">
        <title>The Global Catalogue of Microorganisms (GCM) 10K type strain sequencing project: providing services to taxonomists for standard genome sequencing and annotation.</title>
        <authorList>
            <consortium name="The Broad Institute Genomics Platform"/>
            <consortium name="The Broad Institute Genome Sequencing Center for Infectious Disease"/>
            <person name="Wu L."/>
            <person name="Ma J."/>
        </authorList>
    </citation>
    <scope>NUCLEOTIDE SEQUENCE [LARGE SCALE GENOMIC DNA]</scope>
    <source>
        <strain evidence="2">CGMCC 1.9106</strain>
    </source>
</reference>
<dbReference type="RefSeq" id="WP_376809636.1">
    <property type="nucleotide sequence ID" value="NZ_JBHTAC010000045.1"/>
</dbReference>
<protein>
    <recommendedName>
        <fullName evidence="3">Secreted protein</fullName>
    </recommendedName>
</protein>
<evidence type="ECO:0008006" key="3">
    <source>
        <dbReference type="Google" id="ProtNLM"/>
    </source>
</evidence>
<evidence type="ECO:0000313" key="2">
    <source>
        <dbReference type="Proteomes" id="UP001596392"/>
    </source>
</evidence>
<dbReference type="Proteomes" id="UP001596392">
    <property type="component" value="Unassembled WGS sequence"/>
</dbReference>
<organism evidence="1 2">
    <name type="scientific">Catellatospora aurea</name>
    <dbReference type="NCBI Taxonomy" id="1337874"/>
    <lineage>
        <taxon>Bacteria</taxon>
        <taxon>Bacillati</taxon>
        <taxon>Actinomycetota</taxon>
        <taxon>Actinomycetes</taxon>
        <taxon>Micromonosporales</taxon>
        <taxon>Micromonosporaceae</taxon>
        <taxon>Catellatospora</taxon>
    </lineage>
</organism>